<evidence type="ECO:0000313" key="3">
    <source>
        <dbReference type="Proteomes" id="UP000199337"/>
    </source>
</evidence>
<dbReference type="AlphaFoldDB" id="A0A1I2UZ96"/>
<evidence type="ECO:0000313" key="2">
    <source>
        <dbReference type="EMBL" id="SFG82464.1"/>
    </source>
</evidence>
<evidence type="ECO:0000256" key="1">
    <source>
        <dbReference type="SAM" id="Phobius"/>
    </source>
</evidence>
<dbReference type="Proteomes" id="UP000199337">
    <property type="component" value="Unassembled WGS sequence"/>
</dbReference>
<dbReference type="RefSeq" id="WP_092472020.1">
    <property type="nucleotide sequence ID" value="NZ_FOOX01000010.1"/>
</dbReference>
<gene>
    <name evidence="2" type="ORF">SAMN05660649_02816</name>
</gene>
<evidence type="ECO:0008006" key="4">
    <source>
        <dbReference type="Google" id="ProtNLM"/>
    </source>
</evidence>
<feature type="transmembrane region" description="Helical" evidence="1">
    <location>
        <begin position="12"/>
        <end position="33"/>
    </location>
</feature>
<sequence length="154" mass="16179">MLQGNDKGYLRLALGVGVLVVLAAGMLFGVWGYTSAQVKNEAGLTIVDSKEALIAVDIPPSLSITQGFSDSCGTITNNKSEIVEITVVGTGEFDVDDLYLSPGDSTDLKIAIPGAEEPGLHNYRGTVTAEWDGGQAEINFDVEVYVEAIEGEGP</sequence>
<dbReference type="EMBL" id="FOOX01000010">
    <property type="protein sequence ID" value="SFG82464.1"/>
    <property type="molecule type" value="Genomic_DNA"/>
</dbReference>
<keyword evidence="1" id="KW-0812">Transmembrane</keyword>
<proteinExistence type="predicted"/>
<accession>A0A1I2UZ96</accession>
<keyword evidence="3" id="KW-1185">Reference proteome</keyword>
<name>A0A1I2UZ96_9FIRM</name>
<keyword evidence="1" id="KW-1133">Transmembrane helix</keyword>
<organism evidence="2 3">
    <name type="scientific">Desulfotruncus arcticus DSM 17038</name>
    <dbReference type="NCBI Taxonomy" id="1121424"/>
    <lineage>
        <taxon>Bacteria</taxon>
        <taxon>Bacillati</taxon>
        <taxon>Bacillota</taxon>
        <taxon>Clostridia</taxon>
        <taxon>Eubacteriales</taxon>
        <taxon>Desulfallaceae</taxon>
        <taxon>Desulfotruncus</taxon>
    </lineage>
</organism>
<keyword evidence="1" id="KW-0472">Membrane</keyword>
<protein>
    <recommendedName>
        <fullName evidence="4">DUF1573 domain-containing protein</fullName>
    </recommendedName>
</protein>
<reference evidence="3" key="1">
    <citation type="submission" date="2016-10" db="EMBL/GenBank/DDBJ databases">
        <authorList>
            <person name="Varghese N."/>
            <person name="Submissions S."/>
        </authorList>
    </citation>
    <scope>NUCLEOTIDE SEQUENCE [LARGE SCALE GENOMIC DNA]</scope>
    <source>
        <strain evidence="3">DSM 17038</strain>
    </source>
</reference>
<dbReference type="STRING" id="341036.SAMN05660649_02816"/>